<feature type="compositionally biased region" description="Basic residues" evidence="4">
    <location>
        <begin position="7"/>
        <end position="20"/>
    </location>
</feature>
<dbReference type="Proteomes" id="UP000095280">
    <property type="component" value="Unplaced"/>
</dbReference>
<keyword evidence="3" id="KW-0067">ATP-binding</keyword>
<dbReference type="GO" id="GO:0016887">
    <property type="term" value="F:ATP hydrolysis activity"/>
    <property type="evidence" value="ECO:0007669"/>
    <property type="project" value="TreeGrafter"/>
</dbReference>
<feature type="compositionally biased region" description="Basic and acidic residues" evidence="4">
    <location>
        <begin position="586"/>
        <end position="595"/>
    </location>
</feature>
<feature type="region of interest" description="Disordered" evidence="4">
    <location>
        <begin position="1"/>
        <end position="82"/>
    </location>
</feature>
<dbReference type="GO" id="GO:0045815">
    <property type="term" value="P:transcription initiation-coupled chromatin remodeling"/>
    <property type="evidence" value="ECO:0007669"/>
    <property type="project" value="TreeGrafter"/>
</dbReference>
<feature type="region of interest" description="Disordered" evidence="4">
    <location>
        <begin position="465"/>
        <end position="486"/>
    </location>
</feature>
<feature type="compositionally biased region" description="Basic residues" evidence="4">
    <location>
        <begin position="46"/>
        <end position="59"/>
    </location>
</feature>
<feature type="domain" description="AAA ATPase AAA+ lid" evidence="5">
    <location>
        <begin position="248"/>
        <end position="281"/>
    </location>
</feature>
<organism evidence="6 7">
    <name type="scientific">Macrostomum lignano</name>
    <dbReference type="NCBI Taxonomy" id="282301"/>
    <lineage>
        <taxon>Eukaryota</taxon>
        <taxon>Metazoa</taxon>
        <taxon>Spiralia</taxon>
        <taxon>Lophotrochozoa</taxon>
        <taxon>Platyhelminthes</taxon>
        <taxon>Rhabditophora</taxon>
        <taxon>Macrostomorpha</taxon>
        <taxon>Macrostomida</taxon>
        <taxon>Macrostomidae</taxon>
        <taxon>Macrostomum</taxon>
    </lineage>
</organism>
<dbReference type="InterPro" id="IPR041569">
    <property type="entry name" value="AAA_lid_3"/>
</dbReference>
<name>A0A1I8FHI1_9PLAT</name>
<feature type="compositionally biased region" description="Low complexity" evidence="4">
    <location>
        <begin position="465"/>
        <end position="474"/>
    </location>
</feature>
<evidence type="ECO:0000259" key="5">
    <source>
        <dbReference type="Pfam" id="PF17862"/>
    </source>
</evidence>
<feature type="region of interest" description="Disordered" evidence="4">
    <location>
        <begin position="299"/>
        <end position="323"/>
    </location>
</feature>
<dbReference type="InterPro" id="IPR045199">
    <property type="entry name" value="ATAD2-like"/>
</dbReference>
<dbReference type="PANTHER" id="PTHR23069:SF0">
    <property type="entry name" value="TAT-BINDING HOMOLOG 7"/>
    <property type="match status" value="1"/>
</dbReference>
<dbReference type="Pfam" id="PF17862">
    <property type="entry name" value="AAA_lid_3"/>
    <property type="match status" value="1"/>
</dbReference>
<dbReference type="GO" id="GO:0005634">
    <property type="term" value="C:nucleus"/>
    <property type="evidence" value="ECO:0007669"/>
    <property type="project" value="TreeGrafter"/>
</dbReference>
<feature type="compositionally biased region" description="Basic and acidic residues" evidence="4">
    <location>
        <begin position="820"/>
        <end position="841"/>
    </location>
</feature>
<feature type="compositionally biased region" description="Low complexity" evidence="4">
    <location>
        <begin position="628"/>
        <end position="642"/>
    </location>
</feature>
<dbReference type="AlphaFoldDB" id="A0A1I8FHI1"/>
<proteinExistence type="inferred from homology"/>
<evidence type="ECO:0000256" key="4">
    <source>
        <dbReference type="SAM" id="MobiDB-lite"/>
    </source>
</evidence>
<protein>
    <submittedName>
        <fullName evidence="7">AAA_lid_3 domain-containing protein</fullName>
    </submittedName>
</protein>
<dbReference type="GO" id="GO:0005524">
    <property type="term" value="F:ATP binding"/>
    <property type="evidence" value="ECO:0007669"/>
    <property type="project" value="UniProtKB-KW"/>
</dbReference>
<accession>A0A1I8FHI1</accession>
<dbReference type="WBParaSite" id="maker-unitig_34198-snap-gene-0.2-mRNA-1">
    <property type="protein sequence ID" value="maker-unitig_34198-snap-gene-0.2-mRNA-1"/>
    <property type="gene ID" value="maker-unitig_34198-snap-gene-0.2"/>
</dbReference>
<feature type="region of interest" description="Disordered" evidence="4">
    <location>
        <begin position="818"/>
        <end position="841"/>
    </location>
</feature>
<dbReference type="GO" id="GO:0042393">
    <property type="term" value="F:histone binding"/>
    <property type="evidence" value="ECO:0007669"/>
    <property type="project" value="TreeGrafter"/>
</dbReference>
<dbReference type="GO" id="GO:0006334">
    <property type="term" value="P:nucleosome assembly"/>
    <property type="evidence" value="ECO:0007669"/>
    <property type="project" value="TreeGrafter"/>
</dbReference>
<keyword evidence="2" id="KW-0547">Nucleotide-binding</keyword>
<feature type="region of interest" description="Disordered" evidence="4">
    <location>
        <begin position="586"/>
        <end position="693"/>
    </location>
</feature>
<evidence type="ECO:0000256" key="3">
    <source>
        <dbReference type="ARBA" id="ARBA00022840"/>
    </source>
</evidence>
<feature type="compositionally biased region" description="Low complexity" evidence="4">
    <location>
        <begin position="60"/>
        <end position="75"/>
    </location>
</feature>
<feature type="compositionally biased region" description="Low complexity" evidence="4">
    <location>
        <begin position="655"/>
        <end position="677"/>
    </location>
</feature>
<evidence type="ECO:0000256" key="2">
    <source>
        <dbReference type="ARBA" id="ARBA00022741"/>
    </source>
</evidence>
<dbReference type="GO" id="GO:0006337">
    <property type="term" value="P:nucleosome disassembly"/>
    <property type="evidence" value="ECO:0007669"/>
    <property type="project" value="TreeGrafter"/>
</dbReference>
<reference evidence="7" key="1">
    <citation type="submission" date="2016-11" db="UniProtKB">
        <authorList>
            <consortium name="WormBaseParasite"/>
        </authorList>
    </citation>
    <scope>IDENTIFICATION</scope>
</reference>
<feature type="compositionally biased region" description="Polar residues" evidence="4">
    <location>
        <begin position="609"/>
        <end position="627"/>
    </location>
</feature>
<keyword evidence="6" id="KW-1185">Reference proteome</keyword>
<sequence>GAPTTSTRRRPTKPLPRRSRGGGVGGVGSSGKRLTGGRQRSSSGRACRRRRRSLQRNRHGSSSTESSSSSSSGSDSADDNANDERRFCVRERIAAWPRLDCADARTGHPSGRSKIGASLADVDPMSIDTGVTFEFDWRPRRPSALAWKEMLVFPMLYPERCSPIESRSAPRVRSTRPPGCGKTLFHCEHSAGADETAWMLAGRSIRAAPSADSIGSFVSRCLTKPAAFWKFFVYISRTLSTVRGDRCDRLAESTAGYCGADLKALSTEAGLSALRRAYPQILLQQDKLLLDNARISRRRSDRRSCPSPASRDSDPRGRGPAPPAYLNPLYSDAAADAADRLSSAAGRQAGRPAEWKPTPANPALCYASASVRCPEEAVADLFRELRRAAPAALLRAGLRLAVRRLVNWRPVGHGAVAACWQAFLQLTLSDGPSFSDMVLNAATVLDDATAGVGCGSGGELPPAESLAAAAAGSASPPPALTPAEASDSPDRRFFVFAKPVTDVSLTITTSSRIPWTWPPVMDKNRSRRLLLREFLADVDLISRNALDTTVTARRVRRHSTPRLRPYATSPRPSWTRLRGRLEVNKFARSSTRDDGAPAAAATGQTAATKKSSLSTHPSTNATNRQQHGNGCLSGSNSGSGVSRADRYSRRSATVATSATNDAEAETASAAAAATPTTRRSFFCQPSTASSSRRLLSRHRQLPVALRIVSRMPWWVRNRLQNLLNQLVSRTASLTRQQLDSAYTRLSDCLAGLRTANSTAEQQQHTLGVHRRRLRVGKPAGQRSLSWLSSRVHRARPQCQYRPTRGDCADGGLACPGTRSPKADASGRDHCKPEEEVHVSADRADAGGSRWDLTILHAHDGDSAQALCN</sequence>
<feature type="compositionally biased region" description="Low complexity" evidence="4">
    <location>
        <begin position="30"/>
        <end position="45"/>
    </location>
</feature>
<comment type="similarity">
    <text evidence="1">Belongs to the AAA ATPase family.</text>
</comment>
<dbReference type="GO" id="GO:0003682">
    <property type="term" value="F:chromatin binding"/>
    <property type="evidence" value="ECO:0007669"/>
    <property type="project" value="TreeGrafter"/>
</dbReference>
<dbReference type="Gene3D" id="1.10.8.60">
    <property type="match status" value="1"/>
</dbReference>
<evidence type="ECO:0000256" key="1">
    <source>
        <dbReference type="ARBA" id="ARBA00006914"/>
    </source>
</evidence>
<feature type="compositionally biased region" description="Low complexity" evidence="4">
    <location>
        <begin position="596"/>
        <end position="608"/>
    </location>
</feature>
<dbReference type="PANTHER" id="PTHR23069">
    <property type="entry name" value="AAA DOMAIN-CONTAINING"/>
    <property type="match status" value="1"/>
</dbReference>
<evidence type="ECO:0000313" key="7">
    <source>
        <dbReference type="WBParaSite" id="maker-unitig_34198-snap-gene-0.2-mRNA-1"/>
    </source>
</evidence>
<evidence type="ECO:0000313" key="6">
    <source>
        <dbReference type="Proteomes" id="UP000095280"/>
    </source>
</evidence>